<reference evidence="7 8" key="1">
    <citation type="submission" date="2019-03" db="EMBL/GenBank/DDBJ databases">
        <authorList>
            <person name="Gaulin E."/>
            <person name="Dumas B."/>
        </authorList>
    </citation>
    <scope>NUCLEOTIDE SEQUENCE [LARGE SCALE GENOMIC DNA]</scope>
    <source>
        <strain evidence="7">CBS 568.67</strain>
    </source>
</reference>
<dbReference type="PANTHER" id="PTHR12411">
    <property type="entry name" value="CYSTEINE PROTEASE FAMILY C1-RELATED"/>
    <property type="match status" value="1"/>
</dbReference>
<evidence type="ECO:0000259" key="5">
    <source>
        <dbReference type="SMART" id="SM00645"/>
    </source>
</evidence>
<dbReference type="Proteomes" id="UP000332933">
    <property type="component" value="Unassembled WGS sequence"/>
</dbReference>
<dbReference type="CDD" id="cd02248">
    <property type="entry name" value="Peptidase_C1A"/>
    <property type="match status" value="1"/>
</dbReference>
<evidence type="ECO:0000313" key="6">
    <source>
        <dbReference type="EMBL" id="KAF0712470.1"/>
    </source>
</evidence>
<gene>
    <name evidence="7" type="primary">Aste57867_4822</name>
    <name evidence="6" type="ORF">As57867_004809</name>
    <name evidence="7" type="ORF">ASTE57867_4822</name>
</gene>
<protein>
    <submittedName>
        <fullName evidence="7">Aste57867_4822 protein</fullName>
    </submittedName>
</protein>
<feature type="chain" id="PRO_5033436846" evidence="4">
    <location>
        <begin position="17"/>
        <end position="434"/>
    </location>
</feature>
<evidence type="ECO:0000313" key="8">
    <source>
        <dbReference type="Proteomes" id="UP000332933"/>
    </source>
</evidence>
<evidence type="ECO:0000256" key="2">
    <source>
        <dbReference type="ARBA" id="ARBA00023145"/>
    </source>
</evidence>
<dbReference type="InterPro" id="IPR000169">
    <property type="entry name" value="Pept_cys_AS"/>
</dbReference>
<comment type="similarity">
    <text evidence="1">Belongs to the peptidase C1 family.</text>
</comment>
<evidence type="ECO:0000256" key="3">
    <source>
        <dbReference type="SAM" id="MobiDB-lite"/>
    </source>
</evidence>
<dbReference type="PRINTS" id="PR00705">
    <property type="entry name" value="PAPAIN"/>
</dbReference>
<reference evidence="6" key="2">
    <citation type="submission" date="2019-06" db="EMBL/GenBank/DDBJ databases">
        <title>Genomics analysis of Aphanomyces spp. identifies a new class of oomycete effector associated with host adaptation.</title>
        <authorList>
            <person name="Gaulin E."/>
        </authorList>
    </citation>
    <scope>NUCLEOTIDE SEQUENCE</scope>
    <source>
        <strain evidence="6">CBS 578.67</strain>
    </source>
</reference>
<dbReference type="GO" id="GO:0008234">
    <property type="term" value="F:cysteine-type peptidase activity"/>
    <property type="evidence" value="ECO:0007669"/>
    <property type="project" value="InterPro"/>
</dbReference>
<name>A0A485KDP2_9STRA</name>
<accession>A0A485KDP2</accession>
<feature type="signal peptide" evidence="4">
    <location>
        <begin position="1"/>
        <end position="16"/>
    </location>
</feature>
<dbReference type="InterPro" id="IPR039417">
    <property type="entry name" value="Peptidase_C1A_papain-like"/>
</dbReference>
<sequence>MKIIALILATTSATAAMAPSVHTLSLDDRASLIEELTQWKAKFGDTAKVQGLLPPVSASRSPDDTINNELQRLLDNKHAVDIARQNNPKATFSTDHKFALMTEAEFASYVKGSFDHGNKSLRSVPQVDLPSSGMEAAAVDWTTGSCMPPVRNQGQCGSCWAFSAVGTAEMGHCVATGELLDLSEQQVTSCSTEGGSMGCMGGLPPYALNYVATTGLCKDSDWPYTSGDSGVTGSCNNNCAKKKLAIGKAVSVHGETALVTTLNTQPAAVIVEAGNSVWQNYQGGIITQCPGARSDHAVIAVGYDGESYKVRNSWGASWGEAGYIRLQRNAGGKGMCNVVSDIEFPQLGSTPATTPVPSSSKPNPSTPSPSNSTPSPNPTRSTPKPSSSAPSPQPGCGSCQRCYYPANSQCLSNDYKKSDCEYYRADYGTIWCGN</sequence>
<dbReference type="OrthoDB" id="66160at2759"/>
<keyword evidence="4" id="KW-0732">Signal</keyword>
<dbReference type="InterPro" id="IPR000668">
    <property type="entry name" value="Peptidase_C1A_C"/>
</dbReference>
<dbReference type="InterPro" id="IPR038765">
    <property type="entry name" value="Papain-like_cys_pep_sf"/>
</dbReference>
<proteinExistence type="inferred from homology"/>
<feature type="region of interest" description="Disordered" evidence="3">
    <location>
        <begin position="347"/>
        <end position="397"/>
    </location>
</feature>
<feature type="compositionally biased region" description="Low complexity" evidence="3">
    <location>
        <begin position="349"/>
        <end position="390"/>
    </location>
</feature>
<keyword evidence="2" id="KW-0865">Zymogen</keyword>
<dbReference type="Pfam" id="PF00112">
    <property type="entry name" value="Peptidase_C1"/>
    <property type="match status" value="1"/>
</dbReference>
<evidence type="ECO:0000313" key="7">
    <source>
        <dbReference type="EMBL" id="VFT81915.1"/>
    </source>
</evidence>
<feature type="domain" description="Peptidase C1A papain C-terminal" evidence="5">
    <location>
        <begin position="135"/>
        <end position="346"/>
    </location>
</feature>
<dbReference type="AlphaFoldDB" id="A0A485KDP2"/>
<dbReference type="GO" id="GO:0006508">
    <property type="term" value="P:proteolysis"/>
    <property type="evidence" value="ECO:0007669"/>
    <property type="project" value="InterPro"/>
</dbReference>
<evidence type="ECO:0000256" key="4">
    <source>
        <dbReference type="SAM" id="SignalP"/>
    </source>
</evidence>
<dbReference type="Gene3D" id="3.90.70.10">
    <property type="entry name" value="Cysteine proteinases"/>
    <property type="match status" value="1"/>
</dbReference>
<keyword evidence="8" id="KW-1185">Reference proteome</keyword>
<dbReference type="PROSITE" id="PS00139">
    <property type="entry name" value="THIOL_PROTEASE_CYS"/>
    <property type="match status" value="1"/>
</dbReference>
<dbReference type="SMART" id="SM00645">
    <property type="entry name" value="Pept_C1"/>
    <property type="match status" value="1"/>
</dbReference>
<evidence type="ECO:0000256" key="1">
    <source>
        <dbReference type="ARBA" id="ARBA00008455"/>
    </source>
</evidence>
<organism evidence="7 8">
    <name type="scientific">Aphanomyces stellatus</name>
    <dbReference type="NCBI Taxonomy" id="120398"/>
    <lineage>
        <taxon>Eukaryota</taxon>
        <taxon>Sar</taxon>
        <taxon>Stramenopiles</taxon>
        <taxon>Oomycota</taxon>
        <taxon>Saprolegniomycetes</taxon>
        <taxon>Saprolegniales</taxon>
        <taxon>Verrucalvaceae</taxon>
        <taxon>Aphanomyces</taxon>
    </lineage>
</organism>
<dbReference type="EMBL" id="VJMH01001266">
    <property type="protein sequence ID" value="KAF0712470.1"/>
    <property type="molecule type" value="Genomic_DNA"/>
</dbReference>
<dbReference type="InterPro" id="IPR013128">
    <property type="entry name" value="Peptidase_C1A"/>
</dbReference>
<dbReference type="EMBL" id="CAADRA010001266">
    <property type="protein sequence ID" value="VFT81915.1"/>
    <property type="molecule type" value="Genomic_DNA"/>
</dbReference>
<dbReference type="SUPFAM" id="SSF54001">
    <property type="entry name" value="Cysteine proteinases"/>
    <property type="match status" value="1"/>
</dbReference>